<gene>
    <name evidence="2" type="ORF">J2S00_003061</name>
</gene>
<evidence type="ECO:0000256" key="1">
    <source>
        <dbReference type="SAM" id="Phobius"/>
    </source>
</evidence>
<keyword evidence="1" id="KW-0812">Transmembrane</keyword>
<organism evidence="2 3">
    <name type="scientific">Caldalkalibacillus uzonensis</name>
    <dbReference type="NCBI Taxonomy" id="353224"/>
    <lineage>
        <taxon>Bacteria</taxon>
        <taxon>Bacillati</taxon>
        <taxon>Bacillota</taxon>
        <taxon>Bacilli</taxon>
        <taxon>Bacillales</taxon>
        <taxon>Bacillaceae</taxon>
        <taxon>Caldalkalibacillus</taxon>
    </lineage>
</organism>
<comment type="caution">
    <text evidence="2">The sequence shown here is derived from an EMBL/GenBank/DDBJ whole genome shotgun (WGS) entry which is preliminary data.</text>
</comment>
<feature type="transmembrane region" description="Helical" evidence="1">
    <location>
        <begin position="31"/>
        <end position="49"/>
    </location>
</feature>
<protein>
    <submittedName>
        <fullName evidence="2">Uncharacterized protein</fullName>
    </submittedName>
</protein>
<keyword evidence="1" id="KW-0472">Membrane</keyword>
<dbReference type="EMBL" id="JAUSUQ010000012">
    <property type="protein sequence ID" value="MDQ0340256.1"/>
    <property type="molecule type" value="Genomic_DNA"/>
</dbReference>
<sequence>MLLAFQILMFIFIVLFGIGAIGDKDKNNRQLFTLITLSSIGALMITLIWG</sequence>
<keyword evidence="3" id="KW-1185">Reference proteome</keyword>
<evidence type="ECO:0000313" key="3">
    <source>
        <dbReference type="Proteomes" id="UP001232445"/>
    </source>
</evidence>
<reference evidence="2 3" key="1">
    <citation type="submission" date="2023-07" db="EMBL/GenBank/DDBJ databases">
        <title>Genomic Encyclopedia of Type Strains, Phase IV (KMG-IV): sequencing the most valuable type-strain genomes for metagenomic binning, comparative biology and taxonomic classification.</title>
        <authorList>
            <person name="Goeker M."/>
        </authorList>
    </citation>
    <scope>NUCLEOTIDE SEQUENCE [LARGE SCALE GENOMIC DNA]</scope>
    <source>
        <strain evidence="2 3">DSM 17740</strain>
    </source>
</reference>
<feature type="transmembrane region" description="Helical" evidence="1">
    <location>
        <begin position="6"/>
        <end position="22"/>
    </location>
</feature>
<accession>A0ABU0CV15</accession>
<name>A0ABU0CV15_9BACI</name>
<evidence type="ECO:0000313" key="2">
    <source>
        <dbReference type="EMBL" id="MDQ0340256.1"/>
    </source>
</evidence>
<dbReference type="Proteomes" id="UP001232445">
    <property type="component" value="Unassembled WGS sequence"/>
</dbReference>
<keyword evidence="1" id="KW-1133">Transmembrane helix</keyword>
<proteinExistence type="predicted"/>